<dbReference type="AlphaFoldDB" id="A0ABD5U8V1"/>
<evidence type="ECO:0000256" key="1">
    <source>
        <dbReference type="SAM" id="MobiDB-lite"/>
    </source>
</evidence>
<dbReference type="Pfam" id="PF02012">
    <property type="entry name" value="BNR"/>
    <property type="match status" value="1"/>
</dbReference>
<dbReference type="InterPro" id="IPR015943">
    <property type="entry name" value="WD40/YVTN_repeat-like_dom_sf"/>
</dbReference>
<dbReference type="CDD" id="cd15482">
    <property type="entry name" value="Sialidase_non-viral"/>
    <property type="match status" value="1"/>
</dbReference>
<dbReference type="PANTHER" id="PTHR43739">
    <property type="entry name" value="XYLOGLUCANASE (EUROFUNG)"/>
    <property type="match status" value="1"/>
</dbReference>
<dbReference type="InterPro" id="IPR052025">
    <property type="entry name" value="Xyloglucanase_GH74"/>
</dbReference>
<comment type="caution">
    <text evidence="2">The sequence shown here is derived from an EMBL/GenBank/DDBJ whole genome shotgun (WGS) entry which is preliminary data.</text>
</comment>
<keyword evidence="3" id="KW-1185">Reference proteome</keyword>
<evidence type="ECO:0000313" key="3">
    <source>
        <dbReference type="Proteomes" id="UP001596406"/>
    </source>
</evidence>
<dbReference type="RefSeq" id="WP_304448319.1">
    <property type="nucleotide sequence ID" value="NZ_JARRAH010000001.1"/>
</dbReference>
<protein>
    <submittedName>
        <fullName evidence="2">WD40/YVTN/BNR-like repeat-containing protein</fullName>
    </submittedName>
</protein>
<dbReference type="Proteomes" id="UP001596406">
    <property type="component" value="Unassembled WGS sequence"/>
</dbReference>
<gene>
    <name evidence="2" type="ORF">ACFQHK_08940</name>
</gene>
<proteinExistence type="predicted"/>
<dbReference type="EMBL" id="JBHSXM010000001">
    <property type="protein sequence ID" value="MFC6836638.1"/>
    <property type="molecule type" value="Genomic_DNA"/>
</dbReference>
<organism evidence="2 3">
    <name type="scientific">Halomarina ordinaria</name>
    <dbReference type="NCBI Taxonomy" id="3033939"/>
    <lineage>
        <taxon>Archaea</taxon>
        <taxon>Methanobacteriati</taxon>
        <taxon>Methanobacteriota</taxon>
        <taxon>Stenosarchaea group</taxon>
        <taxon>Halobacteria</taxon>
        <taxon>Halobacteriales</taxon>
        <taxon>Natronomonadaceae</taxon>
        <taxon>Halomarina</taxon>
    </lineage>
</organism>
<evidence type="ECO:0000313" key="2">
    <source>
        <dbReference type="EMBL" id="MFC6836638.1"/>
    </source>
</evidence>
<name>A0ABD5U8V1_9EURY</name>
<feature type="region of interest" description="Disordered" evidence="1">
    <location>
        <begin position="169"/>
        <end position="188"/>
    </location>
</feature>
<dbReference type="InterPro" id="IPR002860">
    <property type="entry name" value="BNR_rpt"/>
</dbReference>
<accession>A0ABD5U8V1</accession>
<dbReference type="PANTHER" id="PTHR43739:SF5">
    <property type="entry name" value="EXO-ALPHA-SIALIDASE"/>
    <property type="match status" value="1"/>
</dbReference>
<dbReference type="Gene3D" id="2.130.10.10">
    <property type="entry name" value="YVTN repeat-like/Quinoprotein amine dehydrogenase"/>
    <property type="match status" value="1"/>
</dbReference>
<dbReference type="SUPFAM" id="SSF110296">
    <property type="entry name" value="Oligoxyloglucan reducing end-specific cellobiohydrolase"/>
    <property type="match status" value="1"/>
</dbReference>
<feature type="region of interest" description="Disordered" evidence="1">
    <location>
        <begin position="98"/>
        <end position="126"/>
    </location>
</feature>
<reference evidence="2 3" key="1">
    <citation type="journal article" date="2019" name="Int. J. Syst. Evol. Microbiol.">
        <title>The Global Catalogue of Microorganisms (GCM) 10K type strain sequencing project: providing services to taxonomists for standard genome sequencing and annotation.</title>
        <authorList>
            <consortium name="The Broad Institute Genomics Platform"/>
            <consortium name="The Broad Institute Genome Sequencing Center for Infectious Disease"/>
            <person name="Wu L."/>
            <person name="Ma J."/>
        </authorList>
    </citation>
    <scope>NUCLEOTIDE SEQUENCE [LARGE SCALE GENOMIC DNA]</scope>
    <source>
        <strain evidence="2 3">PSRA2</strain>
    </source>
</reference>
<sequence length="328" mass="35784">MSRIYAALGSTVLVADGDPGEWHVTDRTPDPSVRCLAAAPERPERVLCGTGEAGLHRSTTAGETWTRVGEDALPDRVTALAVSPVDPDEVWAGTEPSRVFRSTDGGETWTEREGLTDLPSASEWSFPPRPHTHHVRWLEVDPTDARLYVAVEAGALVRSTDGGETWLDRVPSGRRDTHSMATHPDAPGRAWVAAGDGYAETADGGDTWTHPQEGLEHRYCWSVAVDPDAETVLLSSARSARTAHTPGRAETYVYRRVGEGRWERSMDGLPEASGLLRPVLAAGAPGEFYALTNRGLFRSVDGGETWMGQVWPWKPGYERQAPRALRLV</sequence>